<keyword evidence="1" id="KW-0812">Transmembrane</keyword>
<keyword evidence="1" id="KW-1133">Transmembrane helix</keyword>
<dbReference type="PANTHER" id="PTHR43471">
    <property type="entry name" value="ABC TRANSPORTER PERMEASE"/>
    <property type="match status" value="1"/>
</dbReference>
<name>A0ABW9JY67_9FLAO</name>
<gene>
    <name evidence="2" type="ORF">ACKW6Q_03045</name>
</gene>
<keyword evidence="3" id="KW-1185">Reference proteome</keyword>
<organism evidence="2 3">
    <name type="scientific">Chryseobacterium kwangjuense</name>
    <dbReference type="NCBI Taxonomy" id="267125"/>
    <lineage>
        <taxon>Bacteria</taxon>
        <taxon>Pseudomonadati</taxon>
        <taxon>Bacteroidota</taxon>
        <taxon>Flavobacteriia</taxon>
        <taxon>Flavobacteriales</taxon>
        <taxon>Weeksellaceae</taxon>
        <taxon>Chryseobacterium group</taxon>
        <taxon>Chryseobacterium</taxon>
    </lineage>
</organism>
<evidence type="ECO:0000313" key="3">
    <source>
        <dbReference type="Proteomes" id="UP001634154"/>
    </source>
</evidence>
<feature type="transmembrane region" description="Helical" evidence="1">
    <location>
        <begin position="20"/>
        <end position="37"/>
    </location>
</feature>
<reference evidence="2 3" key="1">
    <citation type="submission" date="2024-12" db="EMBL/GenBank/DDBJ databases">
        <title>Draft genome sequence of Chryseobacterium kwangjuense AG447.</title>
        <authorList>
            <person name="Cheptsov V.S."/>
            <person name="Belov A."/>
            <person name="Zavarzina A.G."/>
        </authorList>
    </citation>
    <scope>NUCLEOTIDE SEQUENCE [LARGE SCALE GENOMIC DNA]</scope>
    <source>
        <strain evidence="2 3">AG447</strain>
    </source>
</reference>
<feature type="transmembrane region" description="Helical" evidence="1">
    <location>
        <begin position="194"/>
        <end position="214"/>
    </location>
</feature>
<dbReference type="PANTHER" id="PTHR43471:SF14">
    <property type="entry name" value="ABC-2 TYPE TRANSPORT SYSTEM PERMEASE PROTEIN"/>
    <property type="match status" value="1"/>
</dbReference>
<proteinExistence type="predicted"/>
<evidence type="ECO:0000256" key="1">
    <source>
        <dbReference type="SAM" id="Phobius"/>
    </source>
</evidence>
<accession>A0ABW9JY67</accession>
<dbReference type="Proteomes" id="UP001634154">
    <property type="component" value="Unassembled WGS sequence"/>
</dbReference>
<protein>
    <submittedName>
        <fullName evidence="2">ABC transporter permease</fullName>
    </submittedName>
</protein>
<dbReference type="RefSeq" id="WP_409355677.1">
    <property type="nucleotide sequence ID" value="NZ_JBJXVJ010000001.1"/>
</dbReference>
<dbReference type="Pfam" id="PF12679">
    <property type="entry name" value="ABC2_membrane_2"/>
    <property type="match status" value="1"/>
</dbReference>
<feature type="transmembrane region" description="Helical" evidence="1">
    <location>
        <begin position="455"/>
        <end position="477"/>
    </location>
</feature>
<feature type="transmembrane region" description="Helical" evidence="1">
    <location>
        <begin position="255"/>
        <end position="276"/>
    </location>
</feature>
<evidence type="ECO:0000313" key="2">
    <source>
        <dbReference type="EMBL" id="MFN1215943.1"/>
    </source>
</evidence>
<feature type="transmembrane region" description="Helical" evidence="1">
    <location>
        <begin position="147"/>
        <end position="167"/>
    </location>
</feature>
<feature type="transmembrane region" description="Helical" evidence="1">
    <location>
        <begin position="226"/>
        <end position="248"/>
    </location>
</feature>
<dbReference type="EMBL" id="JBJXVJ010000001">
    <property type="protein sequence ID" value="MFN1215943.1"/>
    <property type="molecule type" value="Genomic_DNA"/>
</dbReference>
<sequence>MKDKMMLFLYEWKHIFRQPAVWGLFFFFFLIGGYAVYSGNVLTQKKLNGIHEAKKESLKDYRNTLLAFTDTASVEKKQHAENAGNPYVIDYRFPRIAYDNPYPLTGLATGIKDITPVSEKVNYYTDYAVLDREMTNPAILFEGRLDLVYVNLYLIPLLIIVLVYNVISSEKEKGISSLLIVQGGTLKRVLFGKFLARLIIVFLAALLINISGMLLSPSGAPSFQDAFMWCFLVFSYTVLWFALCFLIISMDRNSVFNLFSCMAFWIFFLFLLPLLINKTAQMKYPSDLKLLDLEEKDRQISDEVWAMKPKMVVDSFYRNFPEYASVYSPSDTLDNQNDAFFAGYYDIKQKRMKAVIDSLWKGDDNANQMALRLIKYNPVQSTEHLFTLLARTSRGDYSRYKQDVKDFQKVWQSRFFDKVFSVKNGKRTLSGFSQEELKTLPSFTVRYHSIKLSDFMYGNLAVWIVSVICFTGGLVFIRKFKQ</sequence>
<keyword evidence="1" id="KW-0472">Membrane</keyword>
<comment type="caution">
    <text evidence="2">The sequence shown here is derived from an EMBL/GenBank/DDBJ whole genome shotgun (WGS) entry which is preliminary data.</text>
</comment>